<evidence type="ECO:0000313" key="5">
    <source>
        <dbReference type="Proteomes" id="UP001153069"/>
    </source>
</evidence>
<feature type="chain" id="PRO_5040311752" evidence="1">
    <location>
        <begin position="23"/>
        <end position="556"/>
    </location>
</feature>
<feature type="domain" description="DUF6851" evidence="2">
    <location>
        <begin position="200"/>
        <end position="264"/>
    </location>
</feature>
<name>A0A9N8H2W0_9STRA</name>
<dbReference type="PANTHER" id="PTHR34599">
    <property type="entry name" value="PEROXIDASE-RELATED"/>
    <property type="match status" value="1"/>
</dbReference>
<protein>
    <submittedName>
        <fullName evidence="4">Phosphoesterase PA-phosphatase related</fullName>
    </submittedName>
</protein>
<dbReference type="InterPro" id="IPR052559">
    <property type="entry name" value="V-haloperoxidase"/>
</dbReference>
<dbReference type="InterPro" id="IPR055161">
    <property type="entry name" value="NapH1-like_2nd"/>
</dbReference>
<dbReference type="SUPFAM" id="SSF48317">
    <property type="entry name" value="Acid phosphatase/Vanadium-dependent haloperoxidase"/>
    <property type="match status" value="1"/>
</dbReference>
<proteinExistence type="predicted"/>
<keyword evidence="5" id="KW-1185">Reference proteome</keyword>
<feature type="signal peptide" evidence="1">
    <location>
        <begin position="1"/>
        <end position="22"/>
    </location>
</feature>
<dbReference type="OrthoDB" id="1876163at2759"/>
<dbReference type="InterPro" id="IPR016119">
    <property type="entry name" value="Br/Cl_peroxidase_C"/>
</dbReference>
<accession>A0A9N8H2W0</accession>
<evidence type="ECO:0000313" key="4">
    <source>
        <dbReference type="EMBL" id="CAB9500033.1"/>
    </source>
</evidence>
<gene>
    <name evidence="4" type="ORF">SEMRO_74_G040760.1</name>
</gene>
<evidence type="ECO:0000259" key="2">
    <source>
        <dbReference type="Pfam" id="PF21167"/>
    </source>
</evidence>
<dbReference type="Gene3D" id="1.10.606.10">
    <property type="entry name" value="Vanadium-containing Chloroperoxidase, domain 2"/>
    <property type="match status" value="1"/>
</dbReference>
<dbReference type="EMBL" id="CAICTM010000073">
    <property type="protein sequence ID" value="CAB9500033.1"/>
    <property type="molecule type" value="Genomic_DNA"/>
</dbReference>
<dbReference type="Pfam" id="PF21167">
    <property type="entry name" value="DUF6851"/>
    <property type="match status" value="1"/>
</dbReference>
<dbReference type="GO" id="GO:0004601">
    <property type="term" value="F:peroxidase activity"/>
    <property type="evidence" value="ECO:0007669"/>
    <property type="project" value="InterPro"/>
</dbReference>
<sequence>MKSIAATCIILGLGLLTTSVLAQSQAANGLRGSSPSTSKDETFRLWGRKLQAGPPPIDPEIFTLAATIPTLDPWLGNYETPFALRFTNYFGAMWWNCIAVYSTDYTDTLTKTDPAVRVPDVTLHTKANRVACMAQSTATYNSFSLPEAQEGYLDVIYGNNPFPPGAVNYTGIVEPTLDAFVLGCGSDVACLQQVAASSQYSPTIMGMIVAKLVYLYSIEDGYNQLGTDDGCVVSCRAYKDTTGYAPVNDPNSQQGASFESRWEPLLEDNGMGFFYRQEHVAAHIGAKAKFRYIPESDRQTRVAADPGYSNKRISESLQVINLMAQLDDTKKVEVEIFDDKLVVANAIFDSFIGKLASSAFVDGDLPAGPNSFVSLERFVNFVSGFLAAELDSAIIAWKEKISYDLVRPTSIIKRFGGNVTTWAPGGVQEFPSENFEAYKRVMPHSEYVSGSACLFEAGEDYIVKYMQELGLSTTFPVTFNPFPAGSSSVEPGVVPAADITLSYSSIEEMATVGSQSRLNGGMHFEASVPAAKALCDDIGTIAADGTVGLYQSAAST</sequence>
<feature type="domain" description="Vanadium-dependent haloperoxidase NapH1-like second helical-bundle" evidence="3">
    <location>
        <begin position="387"/>
        <end position="542"/>
    </location>
</feature>
<dbReference type="InterPro" id="IPR049283">
    <property type="entry name" value="DUF6851"/>
</dbReference>
<organism evidence="4 5">
    <name type="scientific">Seminavis robusta</name>
    <dbReference type="NCBI Taxonomy" id="568900"/>
    <lineage>
        <taxon>Eukaryota</taxon>
        <taxon>Sar</taxon>
        <taxon>Stramenopiles</taxon>
        <taxon>Ochrophyta</taxon>
        <taxon>Bacillariophyta</taxon>
        <taxon>Bacillariophyceae</taxon>
        <taxon>Bacillariophycidae</taxon>
        <taxon>Naviculales</taxon>
        <taxon>Naviculaceae</taxon>
        <taxon>Seminavis</taxon>
    </lineage>
</organism>
<dbReference type="InterPro" id="IPR036938">
    <property type="entry name" value="PAP2/HPO_sf"/>
</dbReference>
<dbReference type="Proteomes" id="UP001153069">
    <property type="component" value="Unassembled WGS sequence"/>
</dbReference>
<comment type="caution">
    <text evidence="4">The sequence shown here is derived from an EMBL/GenBank/DDBJ whole genome shotgun (WGS) entry which is preliminary data.</text>
</comment>
<evidence type="ECO:0000259" key="3">
    <source>
        <dbReference type="Pfam" id="PF22778"/>
    </source>
</evidence>
<keyword evidence="1" id="KW-0732">Signal</keyword>
<evidence type="ECO:0000256" key="1">
    <source>
        <dbReference type="SAM" id="SignalP"/>
    </source>
</evidence>
<dbReference type="AlphaFoldDB" id="A0A9N8H2W0"/>
<dbReference type="PANTHER" id="PTHR34599:SF2">
    <property type="entry name" value="TRAF-TYPE DOMAIN-CONTAINING PROTEIN"/>
    <property type="match status" value="1"/>
</dbReference>
<reference evidence="4" key="1">
    <citation type="submission" date="2020-06" db="EMBL/GenBank/DDBJ databases">
        <authorList>
            <consortium name="Plant Systems Biology data submission"/>
        </authorList>
    </citation>
    <scope>NUCLEOTIDE SEQUENCE</scope>
    <source>
        <strain evidence="4">D6</strain>
    </source>
</reference>
<dbReference type="Pfam" id="PF22778">
    <property type="entry name" value="VCPO_2nd"/>
    <property type="match status" value="1"/>
</dbReference>